<dbReference type="AlphaFoldDB" id="A0A8H4QDJ7"/>
<keyword evidence="3" id="KW-1185">Reference proteome</keyword>
<accession>A0A8H4QDJ7</accession>
<reference evidence="2 3" key="1">
    <citation type="journal article" date="2020" name="G3 (Bethesda)">
        <title>Genetic Underpinnings of Host Manipulation by Ophiocordyceps as Revealed by Comparative Transcriptomics.</title>
        <authorList>
            <person name="Will I."/>
            <person name="Das B."/>
            <person name="Trinh T."/>
            <person name="Brachmann A."/>
            <person name="Ohm R.A."/>
            <person name="de Bekker C."/>
        </authorList>
    </citation>
    <scope>NUCLEOTIDE SEQUENCE [LARGE SCALE GENOMIC DNA]</scope>
    <source>
        <strain evidence="2 3">EC05</strain>
    </source>
</reference>
<feature type="chain" id="PRO_5034030704" evidence="1">
    <location>
        <begin position="17"/>
        <end position="177"/>
    </location>
</feature>
<dbReference type="EMBL" id="JAACLJ010000001">
    <property type="protein sequence ID" value="KAF4595502.1"/>
    <property type="molecule type" value="Genomic_DNA"/>
</dbReference>
<comment type="caution">
    <text evidence="2">The sequence shown here is derived from an EMBL/GenBank/DDBJ whole genome shotgun (WGS) entry which is preliminary data.</text>
</comment>
<name>A0A8H4QDJ7_9HYPO</name>
<gene>
    <name evidence="2" type="ORF">GQ602_001115</name>
</gene>
<evidence type="ECO:0000313" key="3">
    <source>
        <dbReference type="Proteomes" id="UP000562929"/>
    </source>
</evidence>
<evidence type="ECO:0000256" key="1">
    <source>
        <dbReference type="SAM" id="SignalP"/>
    </source>
</evidence>
<feature type="signal peptide" evidence="1">
    <location>
        <begin position="1"/>
        <end position="16"/>
    </location>
</feature>
<dbReference type="Proteomes" id="UP000562929">
    <property type="component" value="Unassembled WGS sequence"/>
</dbReference>
<proteinExistence type="predicted"/>
<protein>
    <submittedName>
        <fullName evidence="2">Uncharacterized protein</fullName>
    </submittedName>
</protein>
<evidence type="ECO:0000313" key="2">
    <source>
        <dbReference type="EMBL" id="KAF4595502.1"/>
    </source>
</evidence>
<sequence>MKVLAIVTALISLSVATPVNLAYETAEKQDVSDPNYCELADLMYKGATSNGSRNDDIKLVRSNINRLCFCSKTHAAFATTGAGSMSKHDCLDVVQENCAHLSEGQDLYGCVRDWVSENRRRVDEPFAAPEAGVEWDEDETMVEDEGADNGMEGSLGGIDGRCRLSLGLGLLVMPSSS</sequence>
<dbReference type="OrthoDB" id="10382484at2759"/>
<keyword evidence="1" id="KW-0732">Signal</keyword>
<organism evidence="2 3">
    <name type="scientific">Ophiocordyceps camponoti-floridani</name>
    <dbReference type="NCBI Taxonomy" id="2030778"/>
    <lineage>
        <taxon>Eukaryota</taxon>
        <taxon>Fungi</taxon>
        <taxon>Dikarya</taxon>
        <taxon>Ascomycota</taxon>
        <taxon>Pezizomycotina</taxon>
        <taxon>Sordariomycetes</taxon>
        <taxon>Hypocreomycetidae</taxon>
        <taxon>Hypocreales</taxon>
        <taxon>Ophiocordycipitaceae</taxon>
        <taxon>Ophiocordyceps</taxon>
    </lineage>
</organism>